<name>A0A8S4QN19_9NEOP</name>
<sequence>ESLLLLLVASGLALSADPCCPNNEVIKARGYCDNNSTEQIKLNCSMGRMLLSDVILNGDKVSTKDSPNYIFVEDPRLYCLGQMYLNASEPSQGLIPVAVTCFEKIQKNDIETGGILTLVSVVFLLATFSIYMYLPQLR</sequence>
<comment type="caution">
    <text evidence="3">The sequence shown here is derived from an EMBL/GenBank/DDBJ whole genome shotgun (WGS) entry which is preliminary data.</text>
</comment>
<keyword evidence="1" id="KW-0812">Transmembrane</keyword>
<protein>
    <submittedName>
        <fullName evidence="3">Jg12681 protein</fullName>
    </submittedName>
</protein>
<feature type="signal peptide" evidence="2">
    <location>
        <begin position="1"/>
        <end position="15"/>
    </location>
</feature>
<keyword evidence="1" id="KW-0472">Membrane</keyword>
<keyword evidence="1" id="KW-1133">Transmembrane helix</keyword>
<dbReference type="OrthoDB" id="6082634at2759"/>
<feature type="transmembrane region" description="Helical" evidence="1">
    <location>
        <begin position="114"/>
        <end position="134"/>
    </location>
</feature>
<evidence type="ECO:0000256" key="2">
    <source>
        <dbReference type="SAM" id="SignalP"/>
    </source>
</evidence>
<dbReference type="AlphaFoldDB" id="A0A8S4QN19"/>
<reference evidence="3" key="1">
    <citation type="submission" date="2022-03" db="EMBL/GenBank/DDBJ databases">
        <authorList>
            <person name="Lindestad O."/>
        </authorList>
    </citation>
    <scope>NUCLEOTIDE SEQUENCE</scope>
</reference>
<gene>
    <name evidence="3" type="primary">jg12681</name>
    <name evidence="3" type="ORF">PAEG_LOCUS2858</name>
</gene>
<keyword evidence="2" id="KW-0732">Signal</keyword>
<proteinExistence type="predicted"/>
<dbReference type="Proteomes" id="UP000838756">
    <property type="component" value="Unassembled WGS sequence"/>
</dbReference>
<evidence type="ECO:0000313" key="4">
    <source>
        <dbReference type="Proteomes" id="UP000838756"/>
    </source>
</evidence>
<dbReference type="EMBL" id="CAKXAJ010008893">
    <property type="protein sequence ID" value="CAH2211011.1"/>
    <property type="molecule type" value="Genomic_DNA"/>
</dbReference>
<evidence type="ECO:0000256" key="1">
    <source>
        <dbReference type="SAM" id="Phobius"/>
    </source>
</evidence>
<feature type="chain" id="PRO_5035730905" evidence="2">
    <location>
        <begin position="16"/>
        <end position="138"/>
    </location>
</feature>
<accession>A0A8S4QN19</accession>
<evidence type="ECO:0000313" key="3">
    <source>
        <dbReference type="EMBL" id="CAH2211011.1"/>
    </source>
</evidence>
<organism evidence="3 4">
    <name type="scientific">Pararge aegeria aegeria</name>
    <dbReference type="NCBI Taxonomy" id="348720"/>
    <lineage>
        <taxon>Eukaryota</taxon>
        <taxon>Metazoa</taxon>
        <taxon>Ecdysozoa</taxon>
        <taxon>Arthropoda</taxon>
        <taxon>Hexapoda</taxon>
        <taxon>Insecta</taxon>
        <taxon>Pterygota</taxon>
        <taxon>Neoptera</taxon>
        <taxon>Endopterygota</taxon>
        <taxon>Lepidoptera</taxon>
        <taxon>Glossata</taxon>
        <taxon>Ditrysia</taxon>
        <taxon>Papilionoidea</taxon>
        <taxon>Nymphalidae</taxon>
        <taxon>Satyrinae</taxon>
        <taxon>Satyrini</taxon>
        <taxon>Parargina</taxon>
        <taxon>Pararge</taxon>
    </lineage>
</organism>
<keyword evidence="4" id="KW-1185">Reference proteome</keyword>
<feature type="non-terminal residue" evidence="3">
    <location>
        <position position="1"/>
    </location>
</feature>